<dbReference type="GO" id="GO:0004610">
    <property type="term" value="F:phosphoacetylglucosamine mutase activity"/>
    <property type="evidence" value="ECO:0007669"/>
    <property type="project" value="UniProtKB-UniRule"/>
</dbReference>
<comment type="cofactor">
    <cofactor evidence="11 14">
        <name>Mg(2+)</name>
        <dbReference type="ChEBI" id="CHEBI:18420"/>
    </cofactor>
    <text evidence="11 14">Binds 1 Mg(2+) ion per subunit.</text>
</comment>
<dbReference type="Proteomes" id="UP000232323">
    <property type="component" value="Unassembled WGS sequence"/>
</dbReference>
<accession>A0A250X3M0</accession>
<comment type="function">
    <text evidence="11">Interconverts GlcNAc-6-P and GlcNAc-1-P.</text>
</comment>
<dbReference type="Pfam" id="PF21404">
    <property type="entry name" value="AMG1_III"/>
    <property type="match status" value="1"/>
</dbReference>
<evidence type="ECO:0000256" key="10">
    <source>
        <dbReference type="ARBA" id="ARBA00032065"/>
    </source>
</evidence>
<dbReference type="OrthoDB" id="1928at2759"/>
<evidence type="ECO:0000256" key="5">
    <source>
        <dbReference type="ARBA" id="ARBA00022553"/>
    </source>
</evidence>
<feature type="binding site" evidence="13">
    <location>
        <position position="522"/>
    </location>
    <ligand>
        <name>substrate</name>
    </ligand>
</feature>
<evidence type="ECO:0000256" key="11">
    <source>
        <dbReference type="PIRNR" id="PIRNR016408"/>
    </source>
</evidence>
<keyword evidence="8 11" id="KW-0413">Isomerase</keyword>
<gene>
    <name evidence="19" type="ORF">CEUSTIGMA_g5108.t1</name>
</gene>
<dbReference type="EC" id="5.4.2.3" evidence="4 11"/>
<evidence type="ECO:0000256" key="6">
    <source>
        <dbReference type="ARBA" id="ARBA00022723"/>
    </source>
</evidence>
<evidence type="ECO:0000256" key="3">
    <source>
        <dbReference type="ARBA" id="ARBA00010231"/>
    </source>
</evidence>
<feature type="domain" description="Alpha-D-phosphohexomutase alpha/beta/alpha" evidence="16">
    <location>
        <begin position="130"/>
        <end position="181"/>
    </location>
</feature>
<keyword evidence="6 11" id="KW-0479">Metal-binding</keyword>
<organism evidence="19 20">
    <name type="scientific">Chlamydomonas eustigma</name>
    <dbReference type="NCBI Taxonomy" id="1157962"/>
    <lineage>
        <taxon>Eukaryota</taxon>
        <taxon>Viridiplantae</taxon>
        <taxon>Chlorophyta</taxon>
        <taxon>core chlorophytes</taxon>
        <taxon>Chlorophyceae</taxon>
        <taxon>CS clade</taxon>
        <taxon>Chlamydomonadales</taxon>
        <taxon>Chlamydomonadaceae</taxon>
        <taxon>Chlamydomonas</taxon>
    </lineage>
</organism>
<evidence type="ECO:0000256" key="2">
    <source>
        <dbReference type="ARBA" id="ARBA00004865"/>
    </source>
</evidence>
<evidence type="ECO:0000313" key="20">
    <source>
        <dbReference type="Proteomes" id="UP000232323"/>
    </source>
</evidence>
<evidence type="ECO:0000256" key="7">
    <source>
        <dbReference type="ARBA" id="ARBA00022842"/>
    </source>
</evidence>
<evidence type="ECO:0000313" key="19">
    <source>
        <dbReference type="EMBL" id="GAX77665.1"/>
    </source>
</evidence>
<evidence type="ECO:0000259" key="17">
    <source>
        <dbReference type="Pfam" id="PF21404"/>
    </source>
</evidence>
<dbReference type="Pfam" id="PF02878">
    <property type="entry name" value="PGM_PMM_I"/>
    <property type="match status" value="2"/>
</dbReference>
<evidence type="ECO:0000256" key="12">
    <source>
        <dbReference type="PIRSR" id="PIRSR016408-1"/>
    </source>
</evidence>
<comment type="pathway">
    <text evidence="2 11">Nucleotide-sugar biosynthesis; UDP-N-acetyl-alpha-D-glucosamine biosynthesis; N-acetyl-alpha-D-glucosamine 1-phosphate from alpha-D-glucosamine 6-phosphate (route I): step 2/2.</text>
</comment>
<dbReference type="FunFam" id="3.40.120.10:FF:000013">
    <property type="entry name" value="Phosphoacetylglucosamine mutase"/>
    <property type="match status" value="1"/>
</dbReference>
<dbReference type="CDD" id="cd03086">
    <property type="entry name" value="PGM3"/>
    <property type="match status" value="1"/>
</dbReference>
<comment type="similarity">
    <text evidence="3 11">Belongs to the phosphohexose mutase family.</text>
</comment>
<dbReference type="InterPro" id="IPR016657">
    <property type="entry name" value="PAGM"/>
</dbReference>
<dbReference type="Pfam" id="PF00408">
    <property type="entry name" value="PGM_PMM_IV"/>
    <property type="match status" value="1"/>
</dbReference>
<dbReference type="Gene3D" id="3.30.310.50">
    <property type="entry name" value="Alpha-D-phosphohexomutase, C-terminal domain"/>
    <property type="match status" value="1"/>
</dbReference>
<dbReference type="InterPro" id="IPR049022">
    <property type="entry name" value="AMG1_III"/>
</dbReference>
<dbReference type="Gene3D" id="3.40.120.10">
    <property type="entry name" value="Alpha-D-Glucose-1,6-Bisphosphate, subunit A, domain 3"/>
    <property type="match status" value="2"/>
</dbReference>
<evidence type="ECO:0000256" key="1">
    <source>
        <dbReference type="ARBA" id="ARBA00000558"/>
    </source>
</evidence>
<dbReference type="PIRSF" id="PIRSF016408">
    <property type="entry name" value="PAGM"/>
    <property type="match status" value="1"/>
</dbReference>
<evidence type="ECO:0000259" key="18">
    <source>
        <dbReference type="Pfam" id="PF21405"/>
    </source>
</evidence>
<sequence length="555" mass="59537">MTNIDYVKVFESSSAFPRPSSFCPSYGTAGFRADASLLLSTLFRCGLLVAARSLLLGKSCGLMITASHNQVSDNGVKLIEPDGSMLPQDWEPAATALAQCSTDQEVVDSLRSILTTGVSASTLNTPSCEGILSVLFGYDNRPSAPDLLKAAVAGVAALGVQHQDVGFVTTPMMHFVVHQWNSPCRPASTHEAQETYFETLIGAFEQLVEGLPRPPDGGQLLIDCANGVGAHHLVKVQQRLWSAGLQMVLFNTGDGQLNMECGADHVQKERVAPTGFPELKPYSRCCSVDGDADRLVYFTVAGSTSEGTTMLLLDGDKIASLTAAFIKDLLKQLPDSVGSDIKVGVIQTAYANGASTSYVKEQLLLSVECTPTGVKYLHQAAHSYDVGVYWEANGHGTVLFSAELLRRLEKAERVCSAAKDLLLLSKVINQTVGDAFSGILLVEAVLRRKAWSLSQWDGLYQDMPSRQIKLKVADRALITVEDAERKCVTPAGLQKDIDALISEYPAGSRAFVRPSGTEDAVRVYSEAPTQEQANDLACRVGKAVYLQAGGVGPMP</sequence>
<feature type="domain" description="Alpha-D-phosphohexomutase C-terminal" evidence="15">
    <location>
        <begin position="469"/>
        <end position="539"/>
    </location>
</feature>
<dbReference type="InterPro" id="IPR005844">
    <property type="entry name" value="A-D-PHexomutase_a/b/a-I"/>
</dbReference>
<feature type="binding site" description="via phosphate group" evidence="14">
    <location>
        <position position="67"/>
    </location>
    <ligand>
        <name>Mg(2+)</name>
        <dbReference type="ChEBI" id="CHEBI:18420"/>
    </ligand>
</feature>
<comment type="catalytic activity">
    <reaction evidence="1 11">
        <text>N-acetyl-alpha-D-glucosamine 1-phosphate = N-acetyl-D-glucosamine 6-phosphate</text>
        <dbReference type="Rhea" id="RHEA:23804"/>
        <dbReference type="ChEBI" id="CHEBI:57513"/>
        <dbReference type="ChEBI" id="CHEBI:57776"/>
        <dbReference type="EC" id="5.4.2.3"/>
    </reaction>
</comment>
<dbReference type="SUPFAM" id="SSF53738">
    <property type="entry name" value="Phosphoglucomutase, first 3 domains"/>
    <property type="match status" value="3"/>
</dbReference>
<feature type="binding site" evidence="14">
    <location>
        <position position="293"/>
    </location>
    <ligand>
        <name>Mg(2+)</name>
        <dbReference type="ChEBI" id="CHEBI:18420"/>
    </ligand>
</feature>
<comment type="caution">
    <text evidence="19">The sequence shown here is derived from an EMBL/GenBank/DDBJ whole genome shotgun (WGS) entry which is preliminary data.</text>
</comment>
<feature type="binding site" evidence="13">
    <location>
        <begin position="391"/>
        <end position="393"/>
    </location>
    <ligand>
        <name>substrate</name>
    </ligand>
</feature>
<dbReference type="STRING" id="1157962.A0A250X3M0"/>
<feature type="domain" description="Phosphoacetylglucosamine mutase AMG1" evidence="17">
    <location>
        <begin position="314"/>
        <end position="451"/>
    </location>
</feature>
<dbReference type="SUPFAM" id="SSF55957">
    <property type="entry name" value="Phosphoglucomutase, C-terminal domain"/>
    <property type="match status" value="1"/>
</dbReference>
<dbReference type="UniPathway" id="UPA00113">
    <property type="reaction ID" value="UER00530"/>
</dbReference>
<feature type="binding site" evidence="13">
    <location>
        <begin position="513"/>
        <end position="517"/>
    </location>
    <ligand>
        <name>substrate</name>
    </ligand>
</feature>
<keyword evidence="20" id="KW-1185">Reference proteome</keyword>
<dbReference type="GO" id="GO:0005975">
    <property type="term" value="P:carbohydrate metabolic process"/>
    <property type="evidence" value="ECO:0007669"/>
    <property type="project" value="InterPro"/>
</dbReference>
<evidence type="ECO:0000259" key="16">
    <source>
        <dbReference type="Pfam" id="PF02878"/>
    </source>
</evidence>
<evidence type="ECO:0000256" key="4">
    <source>
        <dbReference type="ARBA" id="ARBA00012731"/>
    </source>
</evidence>
<evidence type="ECO:0000259" key="15">
    <source>
        <dbReference type="Pfam" id="PF00408"/>
    </source>
</evidence>
<feature type="domain" description="Phosphoacetylglucosamine mutase AMG1" evidence="18">
    <location>
        <begin position="193"/>
        <end position="296"/>
    </location>
</feature>
<evidence type="ECO:0000256" key="13">
    <source>
        <dbReference type="PIRSR" id="PIRSR016408-2"/>
    </source>
</evidence>
<dbReference type="AlphaFoldDB" id="A0A250X3M0"/>
<feature type="binding site" evidence="14">
    <location>
        <position position="291"/>
    </location>
    <ligand>
        <name>Mg(2+)</name>
        <dbReference type="ChEBI" id="CHEBI:18420"/>
    </ligand>
</feature>
<feature type="active site" description="Phosphoserine intermediate" evidence="12">
    <location>
        <position position="67"/>
    </location>
</feature>
<feature type="domain" description="Alpha-D-phosphohexomutase alpha/beta/alpha" evidence="16">
    <location>
        <begin position="56"/>
        <end position="93"/>
    </location>
</feature>
<dbReference type="EMBL" id="BEGY01000026">
    <property type="protein sequence ID" value="GAX77665.1"/>
    <property type="molecule type" value="Genomic_DNA"/>
</dbReference>
<reference evidence="19 20" key="1">
    <citation type="submission" date="2017-08" db="EMBL/GenBank/DDBJ databases">
        <title>Acidophilic green algal genome provides insights into adaptation to an acidic environment.</title>
        <authorList>
            <person name="Hirooka S."/>
            <person name="Hirose Y."/>
            <person name="Kanesaki Y."/>
            <person name="Higuchi S."/>
            <person name="Fujiwara T."/>
            <person name="Onuma R."/>
            <person name="Era A."/>
            <person name="Ohbayashi R."/>
            <person name="Uzuka A."/>
            <person name="Nozaki H."/>
            <person name="Yoshikawa H."/>
            <person name="Miyagishima S.Y."/>
        </authorList>
    </citation>
    <scope>NUCLEOTIDE SEQUENCE [LARGE SCALE GENOMIC DNA]</scope>
    <source>
        <strain evidence="19 20">NIES-2499</strain>
    </source>
</reference>
<keyword evidence="7 11" id="KW-0460">Magnesium</keyword>
<dbReference type="Pfam" id="PF21405">
    <property type="entry name" value="AMG1_II"/>
    <property type="match status" value="1"/>
</dbReference>
<dbReference type="InterPro" id="IPR036900">
    <property type="entry name" value="A-D-PHexomutase_C_sf"/>
</dbReference>
<dbReference type="PANTHER" id="PTHR45955:SF1">
    <property type="entry name" value="PHOSPHOACETYLGLUCOSAMINE MUTASE"/>
    <property type="match status" value="1"/>
</dbReference>
<dbReference type="GO" id="GO:0046872">
    <property type="term" value="F:metal ion binding"/>
    <property type="evidence" value="ECO:0007669"/>
    <property type="project" value="UniProtKB-KW"/>
</dbReference>
<dbReference type="InterPro" id="IPR049023">
    <property type="entry name" value="AMG1_II"/>
</dbReference>
<evidence type="ECO:0000256" key="8">
    <source>
        <dbReference type="ARBA" id="ARBA00023235"/>
    </source>
</evidence>
<dbReference type="FunFam" id="3.30.310.50:FF:000003">
    <property type="entry name" value="Phosphoacetylglucosamine mutase"/>
    <property type="match status" value="1"/>
</dbReference>
<dbReference type="InterPro" id="IPR016055">
    <property type="entry name" value="A-D-PHexomutase_a/b/a-I/II/III"/>
</dbReference>
<dbReference type="GO" id="GO:0006048">
    <property type="term" value="P:UDP-N-acetylglucosamine biosynthetic process"/>
    <property type="evidence" value="ECO:0007669"/>
    <property type="project" value="UniProtKB-UniRule"/>
</dbReference>
<dbReference type="PANTHER" id="PTHR45955">
    <property type="entry name" value="PHOSPHOACETYLGLUCOSAMINE MUTASE"/>
    <property type="match status" value="1"/>
</dbReference>
<proteinExistence type="inferred from homology"/>
<evidence type="ECO:0000256" key="9">
    <source>
        <dbReference type="ARBA" id="ARBA00031926"/>
    </source>
</evidence>
<keyword evidence="5" id="KW-0597">Phosphoprotein</keyword>
<protein>
    <recommendedName>
        <fullName evidence="4 11">Phosphoacetylglucosamine mutase</fullName>
        <shortName evidence="11">PAGM</shortName>
        <ecNumber evidence="4 11">5.4.2.3</ecNumber>
    </recommendedName>
    <alternativeName>
        <fullName evidence="10 11">Acetylglucosamine phosphomutase</fullName>
    </alternativeName>
    <alternativeName>
        <fullName evidence="9 11">N-acetylglucosamine-phosphate mutase</fullName>
    </alternativeName>
</protein>
<dbReference type="InterPro" id="IPR005843">
    <property type="entry name" value="A-D-PHexomutase_C"/>
</dbReference>
<evidence type="ECO:0000256" key="14">
    <source>
        <dbReference type="PIRSR" id="PIRSR016408-3"/>
    </source>
</evidence>
<name>A0A250X3M0_9CHLO</name>
<feature type="binding site" evidence="14">
    <location>
        <position position="289"/>
    </location>
    <ligand>
        <name>Mg(2+)</name>
        <dbReference type="ChEBI" id="CHEBI:18420"/>
    </ligand>
</feature>